<evidence type="ECO:0000256" key="1">
    <source>
        <dbReference type="ARBA" id="ARBA00000832"/>
    </source>
</evidence>
<organism evidence="9 10">
    <name type="scientific">Yanghanlia caeni</name>
    <dbReference type="NCBI Taxonomy" id="3064283"/>
    <lineage>
        <taxon>Bacteria</taxon>
        <taxon>Pseudomonadati</taxon>
        <taxon>Pseudomonadota</taxon>
        <taxon>Betaproteobacteria</taxon>
        <taxon>Burkholderiales</taxon>
        <taxon>Alcaligenaceae</taxon>
        <taxon>Yanghanlia</taxon>
    </lineage>
</organism>
<dbReference type="CDD" id="cd01400">
    <property type="entry name" value="6PGL"/>
    <property type="match status" value="1"/>
</dbReference>
<dbReference type="Proteomes" id="UP001232156">
    <property type="component" value="Unassembled WGS sequence"/>
</dbReference>
<evidence type="ECO:0000256" key="7">
    <source>
        <dbReference type="RuleBase" id="RU365095"/>
    </source>
</evidence>
<accession>A0ABU1D622</accession>
<evidence type="ECO:0000313" key="10">
    <source>
        <dbReference type="Proteomes" id="UP001232156"/>
    </source>
</evidence>
<reference evidence="9 10" key="1">
    <citation type="submission" date="2023-08" db="EMBL/GenBank/DDBJ databases">
        <title>Alcaligenaceae gen. nov., a novel taxon isolated from the sludge of Yixing Pesticide Factory.</title>
        <authorList>
            <person name="Ruan L."/>
        </authorList>
    </citation>
    <scope>NUCLEOTIDE SEQUENCE [LARGE SCALE GENOMIC DNA]</scope>
    <source>
        <strain evidence="9 10">LG-2</strain>
    </source>
</reference>
<dbReference type="EC" id="3.1.1.31" evidence="5 7"/>
<evidence type="ECO:0000256" key="2">
    <source>
        <dbReference type="ARBA" id="ARBA00002681"/>
    </source>
</evidence>
<dbReference type="EMBL" id="JAUZQE010000013">
    <property type="protein sequence ID" value="MDR4125813.1"/>
    <property type="molecule type" value="Genomic_DNA"/>
</dbReference>
<sequence>MWHEHSSPEAGIRALAHDIAARMRARLRSAGHCTLAVSGGRSPVALFQQLARTDIDWPNVYVQLVDERYVPPDHPDSNEGLVRHHLLGGRAAHAHFLGLYRAGASIDQAVAAANDEFRPIDLAILGMGNDGHTASLFPGARQLDDALAPHAAHYLHVTPPQAPHERITLSLAALRTCGHLILYITGPEKRGILREAEKKIDKRLPVSFLVAEPGVSLDVHWHP</sequence>
<gene>
    <name evidence="7 9" type="primary">pgl</name>
    <name evidence="9" type="ORF">Q8947_07415</name>
</gene>
<keyword evidence="10" id="KW-1185">Reference proteome</keyword>
<comment type="function">
    <text evidence="2 7">Hydrolysis of 6-phosphogluconolactone to 6-phosphogluconate.</text>
</comment>
<comment type="catalytic activity">
    <reaction evidence="1 7">
        <text>6-phospho-D-glucono-1,5-lactone + H2O = 6-phospho-D-gluconate + H(+)</text>
        <dbReference type="Rhea" id="RHEA:12556"/>
        <dbReference type="ChEBI" id="CHEBI:15377"/>
        <dbReference type="ChEBI" id="CHEBI:15378"/>
        <dbReference type="ChEBI" id="CHEBI:57955"/>
        <dbReference type="ChEBI" id="CHEBI:58759"/>
        <dbReference type="EC" id="3.1.1.31"/>
    </reaction>
</comment>
<evidence type="ECO:0000259" key="8">
    <source>
        <dbReference type="Pfam" id="PF01182"/>
    </source>
</evidence>
<proteinExistence type="inferred from homology"/>
<evidence type="ECO:0000256" key="3">
    <source>
        <dbReference type="ARBA" id="ARBA00004961"/>
    </source>
</evidence>
<evidence type="ECO:0000256" key="4">
    <source>
        <dbReference type="ARBA" id="ARBA00010662"/>
    </source>
</evidence>
<dbReference type="Gene3D" id="3.40.50.1360">
    <property type="match status" value="1"/>
</dbReference>
<dbReference type="InterPro" id="IPR039104">
    <property type="entry name" value="6PGL"/>
</dbReference>
<dbReference type="PANTHER" id="PTHR11054">
    <property type="entry name" value="6-PHOSPHOGLUCONOLACTONASE"/>
    <property type="match status" value="1"/>
</dbReference>
<feature type="domain" description="Glucosamine/galactosamine-6-phosphate isomerase" evidence="8">
    <location>
        <begin position="7"/>
        <end position="209"/>
    </location>
</feature>
<evidence type="ECO:0000313" key="9">
    <source>
        <dbReference type="EMBL" id="MDR4125813.1"/>
    </source>
</evidence>
<dbReference type="Pfam" id="PF01182">
    <property type="entry name" value="Glucosamine_iso"/>
    <property type="match status" value="1"/>
</dbReference>
<dbReference type="GO" id="GO:0017057">
    <property type="term" value="F:6-phosphogluconolactonase activity"/>
    <property type="evidence" value="ECO:0007669"/>
    <property type="project" value="UniProtKB-EC"/>
</dbReference>
<dbReference type="InterPro" id="IPR005900">
    <property type="entry name" value="6-phosphogluconolactonase_DevB"/>
</dbReference>
<comment type="caution">
    <text evidence="9">The sequence shown here is derived from an EMBL/GenBank/DDBJ whole genome shotgun (WGS) entry which is preliminary data.</text>
</comment>
<dbReference type="NCBIfam" id="TIGR01198">
    <property type="entry name" value="pgl"/>
    <property type="match status" value="1"/>
</dbReference>
<evidence type="ECO:0000256" key="5">
    <source>
        <dbReference type="ARBA" id="ARBA00013198"/>
    </source>
</evidence>
<dbReference type="InterPro" id="IPR037171">
    <property type="entry name" value="NagB/RpiA_transferase-like"/>
</dbReference>
<dbReference type="InterPro" id="IPR006148">
    <property type="entry name" value="Glc/Gal-6P_isomerase"/>
</dbReference>
<keyword evidence="7 9" id="KW-0378">Hydrolase</keyword>
<dbReference type="RefSeq" id="WP_165278079.1">
    <property type="nucleotide sequence ID" value="NZ_JAUZQE010000013.1"/>
</dbReference>
<evidence type="ECO:0000256" key="6">
    <source>
        <dbReference type="ARBA" id="ARBA00020337"/>
    </source>
</evidence>
<protein>
    <recommendedName>
        <fullName evidence="6 7">6-phosphogluconolactonase</fullName>
        <shortName evidence="7">6PGL</shortName>
        <ecNumber evidence="5 7">3.1.1.31</ecNumber>
    </recommendedName>
</protein>
<name>A0ABU1D622_9BURK</name>
<comment type="similarity">
    <text evidence="4 7">Belongs to the glucosamine/galactosamine-6-phosphate isomerase family. 6-phosphogluconolactonase subfamily.</text>
</comment>
<comment type="pathway">
    <text evidence="3 7">Carbohydrate degradation; pentose phosphate pathway; D-ribulose 5-phosphate from D-glucose 6-phosphate (oxidative stage): step 2/3.</text>
</comment>
<dbReference type="PANTHER" id="PTHR11054:SF0">
    <property type="entry name" value="6-PHOSPHOGLUCONOLACTONASE"/>
    <property type="match status" value="1"/>
</dbReference>
<dbReference type="SUPFAM" id="SSF100950">
    <property type="entry name" value="NagB/RpiA/CoA transferase-like"/>
    <property type="match status" value="1"/>
</dbReference>